<evidence type="ECO:0000256" key="18">
    <source>
        <dbReference type="ARBA" id="ARBA00025506"/>
    </source>
</evidence>
<evidence type="ECO:0000256" key="15">
    <source>
        <dbReference type="ARBA" id="ARBA00023212"/>
    </source>
</evidence>
<organism evidence="23 24">
    <name type="scientific">Sus scrofa</name>
    <name type="common">Pig</name>
    <dbReference type="NCBI Taxonomy" id="9823"/>
    <lineage>
        <taxon>Eukaryota</taxon>
        <taxon>Metazoa</taxon>
        <taxon>Chordata</taxon>
        <taxon>Craniata</taxon>
        <taxon>Vertebrata</taxon>
        <taxon>Euteleostomi</taxon>
        <taxon>Mammalia</taxon>
        <taxon>Eutheria</taxon>
        <taxon>Laurasiatheria</taxon>
        <taxon>Artiodactyla</taxon>
        <taxon>Suina</taxon>
        <taxon>Suidae</taxon>
        <taxon>Sus</taxon>
    </lineage>
</organism>
<feature type="domain" description="Formiminotransferase N-terminal subdomain" evidence="22">
    <location>
        <begin position="3"/>
        <end position="186"/>
    </location>
</feature>
<evidence type="ECO:0000256" key="9">
    <source>
        <dbReference type="ARBA" id="ARBA00017787"/>
    </source>
</evidence>
<dbReference type="EC" id="2.1.2.5" evidence="7"/>
<sequence>MSQLVECVPNFSEGKNQEVIDAISRAAAQTPGCVLLDVDSGPSTNRTVYTFVGRPEDVVEGALNAARAAYQLIDMSRHRGEHPRMGALDVCPFIPVRGVTMDDSGRPSWISALASLNVRILRKGTYGAVYLYGEAARKAGRQSLPALRAGEYEALPEKLKQAEWAPDFGPSAFVPSWGATVAGARKFLLAFNINLLSTREQAHRIALDLREQGRGKDQPGRLKKVQAIGWYLDEKNLAQVSTNLLDFEVTGLHTVFEETCREAQELSLPVVGSQLVGLVPLKALLDAAAFYCEKENLFLLEDEHRIRLVVNRLGLDSLAPFKPKERIIEYLVPEAGPEQSLLHKPLRTFVREVGSRSAAPGGGSVAAATAAMGAALASMVGLMTYGRRQFEHLDATMRRLIPPFHAASAKLTSLVDADARAFEAYLKATKLPKDTPEDKDRRAAALQEGLRQAVAVPLALAETVASLWPALQELALCGNLACRSDLQVAAKALETGVFGAYFNVLINLKDVTDDTFKAQVRQRISSLLQEAKTQAALVLDRLEGRQA</sequence>
<evidence type="ECO:0000256" key="6">
    <source>
        <dbReference type="ARBA" id="ARBA00010825"/>
    </source>
</evidence>
<dbReference type="NCBIfam" id="TIGR02024">
    <property type="entry name" value="FtcD"/>
    <property type="match status" value="1"/>
</dbReference>
<feature type="domain" description="Formiminotransferase C-terminal subdomain" evidence="21">
    <location>
        <begin position="187"/>
        <end position="331"/>
    </location>
</feature>
<comment type="similarity">
    <text evidence="6">In the C-terminal section; belongs to the cyclodeaminase/cyclohydrolase family.</text>
</comment>
<dbReference type="InterPro" id="IPR012886">
    <property type="entry name" value="Formiminotransferase_N"/>
</dbReference>
<dbReference type="Gene3D" id="3.30.990.10">
    <property type="entry name" value="Formiminotransferase, N-terminal subdomain"/>
    <property type="match status" value="1"/>
</dbReference>
<reference evidence="23" key="1">
    <citation type="submission" date="2025-08" db="UniProtKB">
        <authorList>
            <consortium name="Ensembl"/>
        </authorList>
    </citation>
    <scope>IDENTIFICATION</scope>
</reference>
<keyword evidence="16" id="KW-0456">Lyase</keyword>
<dbReference type="GO" id="GO:0005814">
    <property type="term" value="C:centriole"/>
    <property type="evidence" value="ECO:0007669"/>
    <property type="project" value="UniProtKB-SubCell"/>
</dbReference>
<evidence type="ECO:0000256" key="2">
    <source>
        <dbReference type="ARBA" id="ARBA00004114"/>
    </source>
</evidence>
<evidence type="ECO:0000256" key="16">
    <source>
        <dbReference type="ARBA" id="ARBA00023239"/>
    </source>
</evidence>
<evidence type="ECO:0000256" key="1">
    <source>
        <dbReference type="ARBA" id="ARBA00002680"/>
    </source>
</evidence>
<proteinExistence type="inferred from homology"/>
<dbReference type="GO" id="GO:0030409">
    <property type="term" value="F:glutamate formimidoyltransferase activity"/>
    <property type="evidence" value="ECO:0007669"/>
    <property type="project" value="UniProtKB-EC"/>
</dbReference>
<evidence type="ECO:0000256" key="17">
    <source>
        <dbReference type="ARBA" id="ARBA00023268"/>
    </source>
</evidence>
<evidence type="ECO:0000256" key="8">
    <source>
        <dbReference type="ARBA" id="ARBA00012998"/>
    </source>
</evidence>
<dbReference type="InterPro" id="IPR051623">
    <property type="entry name" value="FTCD"/>
</dbReference>
<dbReference type="InterPro" id="IPR037070">
    <property type="entry name" value="Formiminotransferase_C_sf"/>
</dbReference>
<keyword evidence="17" id="KW-0511">Multifunctional enzyme</keyword>
<accession>A0A8D0VLF6</accession>
<evidence type="ECO:0000256" key="10">
    <source>
        <dbReference type="ARBA" id="ARBA00022490"/>
    </source>
</evidence>
<dbReference type="InterPro" id="IPR013802">
    <property type="entry name" value="Formiminotransferase_C"/>
</dbReference>
<dbReference type="InterPro" id="IPR022384">
    <property type="entry name" value="FormiminoTrfase_cat_dom_sf"/>
</dbReference>
<dbReference type="PANTHER" id="PTHR12234:SF0">
    <property type="entry name" value="FORMIMIDOYLTRANSFERASE-CYCLODEAMINASE"/>
    <property type="match status" value="1"/>
</dbReference>
<dbReference type="InterPro" id="IPR036178">
    <property type="entry name" value="Formintransfe-cycloase-like_sf"/>
</dbReference>
<dbReference type="GO" id="GO:0005794">
    <property type="term" value="C:Golgi apparatus"/>
    <property type="evidence" value="ECO:0007669"/>
    <property type="project" value="UniProtKB-SubCell"/>
</dbReference>
<dbReference type="GO" id="GO:0019556">
    <property type="term" value="P:L-histidine catabolic process to glutamate and formamide"/>
    <property type="evidence" value="ECO:0007669"/>
    <property type="project" value="UniProtKB-UniPathway"/>
</dbReference>
<dbReference type="InterPro" id="IPR037064">
    <property type="entry name" value="Formiminotransferase_N_sf"/>
</dbReference>
<dbReference type="InterPro" id="IPR007044">
    <property type="entry name" value="Cyclodeamin/CycHdrlase"/>
</dbReference>
<comment type="function">
    <text evidence="1">Binds and promotes bundling of vimentin filaments originating from the Golgi.</text>
</comment>
<dbReference type="GO" id="GO:0019557">
    <property type="term" value="P:L-histidine catabolic process to glutamate and formate"/>
    <property type="evidence" value="ECO:0007669"/>
    <property type="project" value="UniProtKB-UniPathway"/>
</dbReference>
<dbReference type="AlphaFoldDB" id="A0A8D0VLF6"/>
<evidence type="ECO:0000256" key="19">
    <source>
        <dbReference type="ARBA" id="ARBA00025915"/>
    </source>
</evidence>
<dbReference type="EC" id="4.3.1.4" evidence="8"/>
<dbReference type="Pfam" id="PF04961">
    <property type="entry name" value="FTCD_C"/>
    <property type="match status" value="1"/>
</dbReference>
<dbReference type="FunFam" id="3.30.70.670:FF:000001">
    <property type="entry name" value="Formimidoyltransferase cyclodeaminase"/>
    <property type="match status" value="1"/>
</dbReference>
<dbReference type="SMART" id="SM01221">
    <property type="entry name" value="FTCD"/>
    <property type="match status" value="1"/>
</dbReference>
<dbReference type="UniPathway" id="UPA00379">
    <property type="reaction ID" value="UER00555"/>
</dbReference>
<dbReference type="Gene3D" id="3.30.70.670">
    <property type="entry name" value="Formiminotransferase, C-terminal subdomain"/>
    <property type="match status" value="1"/>
</dbReference>
<dbReference type="Ensembl" id="ENSSSCT00030016526.1">
    <property type="protein sequence ID" value="ENSSSCP00030007406.1"/>
    <property type="gene ID" value="ENSSSCG00030012010.1"/>
</dbReference>
<dbReference type="Pfam" id="PF02971">
    <property type="entry name" value="FTCD"/>
    <property type="match status" value="1"/>
</dbReference>
<dbReference type="Proteomes" id="UP000694570">
    <property type="component" value="Unplaced"/>
</dbReference>
<evidence type="ECO:0000256" key="12">
    <source>
        <dbReference type="ARBA" id="ARBA00022808"/>
    </source>
</evidence>
<comment type="pathway">
    <text evidence="4">Amino-acid degradation; L-histidine degradation into L-glutamate; L-glutamate from N-formimidoyl-L-glutamate (transferase route): step 1/1.</text>
</comment>
<keyword evidence="10" id="KW-0963">Cytoplasm</keyword>
<evidence type="ECO:0000313" key="23">
    <source>
        <dbReference type="Ensembl" id="ENSSSCP00030007406.1"/>
    </source>
</evidence>
<dbReference type="SUPFAM" id="SSF55116">
    <property type="entry name" value="Formiminotransferase domain of formiminotransferase-cyclodeaminase"/>
    <property type="match status" value="2"/>
</dbReference>
<evidence type="ECO:0000256" key="11">
    <source>
        <dbReference type="ARBA" id="ARBA00022679"/>
    </source>
</evidence>
<evidence type="ECO:0000256" key="20">
    <source>
        <dbReference type="ARBA" id="ARBA00030029"/>
    </source>
</evidence>
<dbReference type="PANTHER" id="PTHR12234">
    <property type="entry name" value="FORMIMINOTRANSFERASE-CYCLODEAMINASE"/>
    <property type="match status" value="1"/>
</dbReference>
<evidence type="ECO:0000256" key="5">
    <source>
        <dbReference type="ARBA" id="ARBA00008297"/>
    </source>
</evidence>
<dbReference type="FunFam" id="1.20.120.680:FF:000001">
    <property type="entry name" value="Formimidoyltransferase cyclodeaminase"/>
    <property type="match status" value="1"/>
</dbReference>
<dbReference type="FunFam" id="3.30.990.10:FF:000001">
    <property type="entry name" value="Formimidoyltransferase cyclodeaminase"/>
    <property type="match status" value="1"/>
</dbReference>
<dbReference type="SUPFAM" id="SSF101262">
    <property type="entry name" value="Methenyltetrahydrofolate cyclohydrolase-like"/>
    <property type="match status" value="1"/>
</dbReference>
<comment type="similarity">
    <text evidence="5">In the N-terminal section; belongs to the formiminotransferase family.</text>
</comment>
<evidence type="ECO:0000259" key="22">
    <source>
        <dbReference type="SMART" id="SM01222"/>
    </source>
</evidence>
<dbReference type="Pfam" id="PF07837">
    <property type="entry name" value="FTCD_N"/>
    <property type="match status" value="1"/>
</dbReference>
<comment type="subunit">
    <text evidence="19">Homooctamer, including four polyglutamate binding sites. The subunits are arranged as a tetramer of dimers, and form a planar ring-shaped structure.</text>
</comment>
<dbReference type="GO" id="GO:0005542">
    <property type="term" value="F:folic acid binding"/>
    <property type="evidence" value="ECO:0007669"/>
    <property type="project" value="UniProtKB-KW"/>
</dbReference>
<evidence type="ECO:0000256" key="13">
    <source>
        <dbReference type="ARBA" id="ARBA00022954"/>
    </source>
</evidence>
<comment type="subcellular location">
    <subcellularLocation>
        <location evidence="2">Cytoplasm</location>
        <location evidence="2">Cytoskeleton</location>
        <location evidence="2">Microtubule organizing center</location>
        <location evidence="2">Centrosome</location>
        <location evidence="2">Centriole</location>
    </subcellularLocation>
    <subcellularLocation>
        <location evidence="3">Golgi apparatus</location>
    </subcellularLocation>
</comment>
<protein>
    <recommendedName>
        <fullName evidence="9">Formimidoyltransferase-cyclodeaminase</fullName>
        <ecNumber evidence="7">2.1.2.5</ecNumber>
        <ecNumber evidence="8">4.3.1.4</ecNumber>
    </recommendedName>
    <alternativeName>
        <fullName evidence="20">Formiminotransferase-cyclodeaminase</fullName>
    </alternativeName>
</protein>
<dbReference type="GO" id="GO:0030412">
    <property type="term" value="F:formimidoyltetrahydrofolate cyclodeaminase activity"/>
    <property type="evidence" value="ECO:0007669"/>
    <property type="project" value="UniProtKB-EC"/>
</dbReference>
<keyword evidence="13" id="KW-0290">Folate-binding</keyword>
<keyword evidence="15" id="KW-0206">Cytoskeleton</keyword>
<evidence type="ECO:0000256" key="4">
    <source>
        <dbReference type="ARBA" id="ARBA00005082"/>
    </source>
</evidence>
<name>A0A8D0VLF6_PIG</name>
<evidence type="ECO:0000256" key="7">
    <source>
        <dbReference type="ARBA" id="ARBA00012252"/>
    </source>
</evidence>
<evidence type="ECO:0000256" key="14">
    <source>
        <dbReference type="ARBA" id="ARBA00023034"/>
    </source>
</evidence>
<dbReference type="SMART" id="SM01222">
    <property type="entry name" value="FTCD_N"/>
    <property type="match status" value="1"/>
</dbReference>
<dbReference type="Gene3D" id="1.20.120.680">
    <property type="entry name" value="Formiminotetrahydrofolate cyclodeaminase monomer, up-and-down helical bundle"/>
    <property type="match status" value="1"/>
</dbReference>
<evidence type="ECO:0000259" key="21">
    <source>
        <dbReference type="SMART" id="SM01221"/>
    </source>
</evidence>
<evidence type="ECO:0000256" key="3">
    <source>
        <dbReference type="ARBA" id="ARBA00004555"/>
    </source>
</evidence>
<keyword evidence="11" id="KW-0808">Transferase</keyword>
<keyword evidence="12" id="KW-0369">Histidine metabolism</keyword>
<keyword evidence="14" id="KW-0333">Golgi apparatus</keyword>
<evidence type="ECO:0000313" key="24">
    <source>
        <dbReference type="Proteomes" id="UP000694570"/>
    </source>
</evidence>
<comment type="function">
    <text evidence="18">Folate-dependent enzyme, that displays both transferase and deaminase activity. Serves to channel one-carbon units from formiminoglutamate to the folate pool.</text>
</comment>
<dbReference type="InterPro" id="IPR004227">
    <property type="entry name" value="Formiminotransferase_cat"/>
</dbReference>